<protein>
    <recommendedName>
        <fullName evidence="5">Deacetylase PdaC domain-containing protein</fullName>
    </recommendedName>
</protein>
<dbReference type="PROSITE" id="PS51257">
    <property type="entry name" value="PROKAR_LIPOPROTEIN"/>
    <property type="match status" value="1"/>
</dbReference>
<organism evidence="3 4">
    <name type="scientific">Ulvibacter litoralis</name>
    <dbReference type="NCBI Taxonomy" id="227084"/>
    <lineage>
        <taxon>Bacteria</taxon>
        <taxon>Pseudomonadati</taxon>
        <taxon>Bacteroidota</taxon>
        <taxon>Flavobacteriia</taxon>
        <taxon>Flavobacteriales</taxon>
        <taxon>Flavobacteriaceae</taxon>
        <taxon>Ulvibacter</taxon>
    </lineage>
</organism>
<dbReference type="InterPro" id="IPR025303">
    <property type="entry name" value="PdaC"/>
</dbReference>
<evidence type="ECO:0000313" key="4">
    <source>
        <dbReference type="Proteomes" id="UP000199321"/>
    </source>
</evidence>
<reference evidence="3 4" key="1">
    <citation type="submission" date="2016-10" db="EMBL/GenBank/DDBJ databases">
        <authorList>
            <person name="de Groot N.N."/>
        </authorList>
    </citation>
    <scope>NUCLEOTIDE SEQUENCE [LARGE SCALE GENOMIC DNA]</scope>
    <source>
        <strain evidence="3 4">DSM 16195</strain>
    </source>
</reference>
<dbReference type="Gene3D" id="3.90.640.20">
    <property type="entry name" value="Heat-shock cognate protein, ATPase"/>
    <property type="match status" value="1"/>
</dbReference>
<evidence type="ECO:0000259" key="2">
    <source>
        <dbReference type="Pfam" id="PF13739"/>
    </source>
</evidence>
<accession>A0A1G7DI28</accession>
<proteinExistence type="predicted"/>
<dbReference type="InterPro" id="IPR037126">
    <property type="entry name" value="PdaC/RsiV-like_sf"/>
</dbReference>
<dbReference type="RefSeq" id="WP_093141277.1">
    <property type="nucleotide sequence ID" value="NZ_BMWO01000001.1"/>
</dbReference>
<feature type="domain" description="Deacetylase PdaC" evidence="2">
    <location>
        <begin position="46"/>
        <end position="145"/>
    </location>
</feature>
<gene>
    <name evidence="3" type="ORF">SAMN05421855_101995</name>
</gene>
<dbReference type="AlphaFoldDB" id="A0A1G7DI28"/>
<keyword evidence="4" id="KW-1185">Reference proteome</keyword>
<dbReference type="Pfam" id="PF11738">
    <property type="entry name" value="DUF3298"/>
    <property type="match status" value="1"/>
</dbReference>
<dbReference type="Gene3D" id="3.30.565.40">
    <property type="entry name" value="Fervidobacterium nodosum Rt17-B1 like"/>
    <property type="match status" value="1"/>
</dbReference>
<evidence type="ECO:0000259" key="1">
    <source>
        <dbReference type="Pfam" id="PF11738"/>
    </source>
</evidence>
<dbReference type="Proteomes" id="UP000199321">
    <property type="component" value="Unassembled WGS sequence"/>
</dbReference>
<dbReference type="InterPro" id="IPR021729">
    <property type="entry name" value="DUF3298"/>
</dbReference>
<evidence type="ECO:0008006" key="5">
    <source>
        <dbReference type="Google" id="ProtNLM"/>
    </source>
</evidence>
<feature type="domain" description="DUF3298" evidence="1">
    <location>
        <begin position="170"/>
        <end position="242"/>
    </location>
</feature>
<sequence>MNNRILAIIVLFFAVTSCQLEVPVNFSSESFTEASFEVCKTISCPELTINYVEAMDDTKASERINEAIKKHIITALHIGDDSISKAKTISEAASEFIKTYRLHSAEFPDMSAEYFAEINIVESYRSPKMTSIEMRDYLYTGGAHGYGHVTFLNVRSKNGAEITSEELLKNREAFTTFAETKFREAHSIPKNESINSTGFWFEDEKFALPETIGFTKDTLLLLYNQYEIASYADGPIELSIPLDEAAPFLAIK</sequence>
<dbReference type="OrthoDB" id="594879at2"/>
<dbReference type="STRING" id="227084.SAMN05421855_101995"/>
<dbReference type="EMBL" id="FNBA01000001">
    <property type="protein sequence ID" value="SDE51161.1"/>
    <property type="molecule type" value="Genomic_DNA"/>
</dbReference>
<name>A0A1G7DI28_9FLAO</name>
<dbReference type="Pfam" id="PF13739">
    <property type="entry name" value="PdaC"/>
    <property type="match status" value="1"/>
</dbReference>
<evidence type="ECO:0000313" key="3">
    <source>
        <dbReference type="EMBL" id="SDE51161.1"/>
    </source>
</evidence>